<reference evidence="1" key="1">
    <citation type="submission" date="2022-07" db="EMBL/GenBank/DDBJ databases">
        <title>Phylogenomic reconstructions and comparative analyses of Kickxellomycotina fungi.</title>
        <authorList>
            <person name="Reynolds N.K."/>
            <person name="Stajich J.E."/>
            <person name="Barry K."/>
            <person name="Grigoriev I.V."/>
            <person name="Crous P."/>
            <person name="Smith M.E."/>
        </authorList>
    </citation>
    <scope>NUCLEOTIDE SEQUENCE</scope>
    <source>
        <strain evidence="1">NRRL 5244</strain>
    </source>
</reference>
<keyword evidence="1" id="KW-0378">Hydrolase</keyword>
<protein>
    <submittedName>
        <fullName evidence="1">ATP-dependent DNA helicase chl1</fullName>
        <ecNumber evidence="1">3.6.4.13</ecNumber>
    </submittedName>
</protein>
<gene>
    <name evidence="1" type="primary">CHL1_2</name>
    <name evidence="1" type="ORF">FBU59_005987</name>
</gene>
<keyword evidence="2" id="KW-1185">Reference proteome</keyword>
<keyword evidence="1" id="KW-0347">Helicase</keyword>
<keyword evidence="1" id="KW-0547">Nucleotide-binding</keyword>
<evidence type="ECO:0000313" key="2">
    <source>
        <dbReference type="Proteomes" id="UP001150603"/>
    </source>
</evidence>
<keyword evidence="1" id="KW-0067">ATP-binding</keyword>
<proteinExistence type="predicted"/>
<dbReference type="EC" id="3.6.4.13" evidence="1"/>
<accession>A0ACC1J176</accession>
<dbReference type="Proteomes" id="UP001150603">
    <property type="component" value="Unassembled WGS sequence"/>
</dbReference>
<name>A0ACC1J176_9FUNG</name>
<dbReference type="EMBL" id="JANBPW010005014">
    <property type="protein sequence ID" value="KAJ1933566.1"/>
    <property type="molecule type" value="Genomic_DNA"/>
</dbReference>
<comment type="caution">
    <text evidence="1">The sequence shown here is derived from an EMBL/GenBank/DDBJ whole genome shotgun (WGS) entry which is preliminary data.</text>
</comment>
<feature type="non-terminal residue" evidence="1">
    <location>
        <position position="427"/>
    </location>
</feature>
<evidence type="ECO:0000313" key="1">
    <source>
        <dbReference type="EMBL" id="KAJ1933566.1"/>
    </source>
</evidence>
<organism evidence="1 2">
    <name type="scientific">Linderina macrospora</name>
    <dbReference type="NCBI Taxonomy" id="4868"/>
    <lineage>
        <taxon>Eukaryota</taxon>
        <taxon>Fungi</taxon>
        <taxon>Fungi incertae sedis</taxon>
        <taxon>Zoopagomycota</taxon>
        <taxon>Kickxellomycotina</taxon>
        <taxon>Kickxellomycetes</taxon>
        <taxon>Kickxellales</taxon>
        <taxon>Kickxellaceae</taxon>
        <taxon>Linderina</taxon>
    </lineage>
</organism>
<sequence>MTGHKEASTTGQKRRTEEPNDNSDSEFVVDAYFSDEEKAEKSANAGIDDGEVQYSDNVRKLLRQRAENKPYFDSSEDDDDDDDDSKDNGAPPEEPSVTKIYYASRTHSQLQQFIGEIKRTSFATKGVKCVSLGSRWQLCINDTVRHGCKTVHPINERCLEMQQNSKKKRCQFLPAMHTPMLDLKDSIGSRIMDIEDLEKEGRRVGVCPYYGSRNAVRAAQVVALPYNMLLSKSARESMGVSLKDHVVIVDEAHNLVDTILAIHSVTIDLRTVAGLEEMVQMYLSKYWRRLKGSNTMYIRQTLALLKALRKYMQAAIKEVGDGAQAKETTNVLSVNDFLQRAHADHLNVYKIDRYLRESKLGRKLNMFSDQRRSNADQSVPKRGRMESIETGDGEKSNILSAPASGIASLEAFMECIGRPDRTGARLV</sequence>